<reference evidence="3" key="1">
    <citation type="submission" date="2014-01" db="EMBL/GenBank/DDBJ databases">
        <authorList>
            <person name="Aslett M."/>
        </authorList>
    </citation>
    <scope>NUCLEOTIDE SEQUENCE</scope>
</reference>
<evidence type="ECO:0000256" key="1">
    <source>
        <dbReference type="PROSITE-ProRule" id="PRU00076"/>
    </source>
</evidence>
<keyword evidence="4" id="KW-1185">Reference proteome</keyword>
<accession>A0A077Z2N4</accession>
<keyword evidence="1" id="KW-0245">EGF-like domain</keyword>
<keyword evidence="1" id="KW-1015">Disulfide bond</keyword>
<evidence type="ECO:0000313" key="4">
    <source>
        <dbReference type="Proteomes" id="UP000030665"/>
    </source>
</evidence>
<dbReference type="PROSITE" id="PS00022">
    <property type="entry name" value="EGF_1"/>
    <property type="match status" value="1"/>
</dbReference>
<dbReference type="EMBL" id="HG805836">
    <property type="protein sequence ID" value="CDW52960.1"/>
    <property type="molecule type" value="Genomic_DNA"/>
</dbReference>
<feature type="domain" description="EGF-like" evidence="2">
    <location>
        <begin position="320"/>
        <end position="355"/>
    </location>
</feature>
<dbReference type="AlphaFoldDB" id="A0A077Z2N4"/>
<name>A0A077Z2N4_TRITR</name>
<evidence type="ECO:0000313" key="3">
    <source>
        <dbReference type="EMBL" id="CDW52960.1"/>
    </source>
</evidence>
<proteinExistence type="predicted"/>
<sequence length="373" mass="43139">MANAQVSCPKDSSPLEFGGYSDKYKCVSFVPKGKIPKCGRLLHECLEQFCTTEFSGGHLMNWDPNDLADIPKADVVYDKFMERYRILNAKILLNRARFDERRRGQRHSWTTFDCMNFQTFCGLGCPSVEHCSWYTTDLKWTFGRWHNYYFISDFLGDLTAKEDQRHLTWVKLPACRNLVLYRNPAASPKIQGLYECKKEEFDYFACQHKKYKACKMEEKKECHYSEKHNECRLWKYTIIDPPSKYGLPCKKQKEEKCECPCSGTPEEWTQWSATCGVMIRSRMKPKNPERVDCKQHPGACCTEEDVVDGEDCKNYVAGTNINLRISNCVNGTKGVDANDHLKCVCDPGFTGTLCDTGRDYVKLVSWYLSSPFH</sequence>
<dbReference type="Proteomes" id="UP000030665">
    <property type="component" value="Unassembled WGS sequence"/>
</dbReference>
<dbReference type="InterPro" id="IPR000742">
    <property type="entry name" value="EGF"/>
</dbReference>
<reference evidence="3" key="2">
    <citation type="submission" date="2014-03" db="EMBL/GenBank/DDBJ databases">
        <title>The whipworm genome and dual-species transcriptomics of an intimate host-pathogen interaction.</title>
        <authorList>
            <person name="Foth B.J."/>
            <person name="Tsai I.J."/>
            <person name="Reid A.J."/>
            <person name="Bancroft A.J."/>
            <person name="Nichol S."/>
            <person name="Tracey A."/>
            <person name="Holroyd N."/>
            <person name="Cotton J.A."/>
            <person name="Stanley E.J."/>
            <person name="Zarowiecki M."/>
            <person name="Liu J.Z."/>
            <person name="Huckvale T."/>
            <person name="Cooper P.J."/>
            <person name="Grencis R.K."/>
            <person name="Berriman M."/>
        </authorList>
    </citation>
    <scope>NUCLEOTIDE SEQUENCE [LARGE SCALE GENOMIC DNA]</scope>
</reference>
<comment type="caution">
    <text evidence="1">Lacks conserved residue(s) required for the propagation of feature annotation.</text>
</comment>
<feature type="disulfide bond" evidence="1">
    <location>
        <begin position="345"/>
        <end position="354"/>
    </location>
</feature>
<protein>
    <submittedName>
        <fullName evidence="3">HEGF domain containing protein</fullName>
    </submittedName>
</protein>
<dbReference type="Gene3D" id="2.10.25.10">
    <property type="entry name" value="Laminin"/>
    <property type="match status" value="1"/>
</dbReference>
<evidence type="ECO:0000259" key="2">
    <source>
        <dbReference type="PROSITE" id="PS50026"/>
    </source>
</evidence>
<organism evidence="3 4">
    <name type="scientific">Trichuris trichiura</name>
    <name type="common">Whipworm</name>
    <name type="synonym">Trichocephalus trichiurus</name>
    <dbReference type="NCBI Taxonomy" id="36087"/>
    <lineage>
        <taxon>Eukaryota</taxon>
        <taxon>Metazoa</taxon>
        <taxon>Ecdysozoa</taxon>
        <taxon>Nematoda</taxon>
        <taxon>Enoplea</taxon>
        <taxon>Dorylaimia</taxon>
        <taxon>Trichinellida</taxon>
        <taxon>Trichuridae</taxon>
        <taxon>Trichuris</taxon>
    </lineage>
</organism>
<dbReference type="PROSITE" id="PS50026">
    <property type="entry name" value="EGF_3"/>
    <property type="match status" value="1"/>
</dbReference>
<dbReference type="PROSITE" id="PS01186">
    <property type="entry name" value="EGF_2"/>
    <property type="match status" value="1"/>
</dbReference>
<gene>
    <name evidence="3" type="ORF">TTRE_0000122201</name>
</gene>
<dbReference type="OrthoDB" id="10357839at2759"/>